<dbReference type="VEuPathDB" id="FungiDB:PTTG_00133"/>
<feature type="compositionally biased region" description="Pro residues" evidence="1">
    <location>
        <begin position="218"/>
        <end position="227"/>
    </location>
</feature>
<accession>A0A180GX46</accession>
<proteinExistence type="predicted"/>
<evidence type="ECO:0000313" key="3">
    <source>
        <dbReference type="EnsemblFungi" id="PTTG_00133-t43_1-p1"/>
    </source>
</evidence>
<dbReference type="EMBL" id="ADAS02000013">
    <property type="protein sequence ID" value="OAV97396.1"/>
    <property type="molecule type" value="Genomic_DNA"/>
</dbReference>
<feature type="region of interest" description="Disordered" evidence="1">
    <location>
        <begin position="296"/>
        <end position="350"/>
    </location>
</feature>
<feature type="region of interest" description="Disordered" evidence="1">
    <location>
        <begin position="469"/>
        <end position="492"/>
    </location>
</feature>
<feature type="compositionally biased region" description="Low complexity" evidence="1">
    <location>
        <begin position="320"/>
        <end position="332"/>
    </location>
</feature>
<dbReference type="Proteomes" id="UP000005240">
    <property type="component" value="Unassembled WGS sequence"/>
</dbReference>
<feature type="compositionally biased region" description="Polar residues" evidence="1">
    <location>
        <begin position="68"/>
        <end position="84"/>
    </location>
</feature>
<evidence type="ECO:0000313" key="4">
    <source>
        <dbReference type="Proteomes" id="UP000005240"/>
    </source>
</evidence>
<feature type="compositionally biased region" description="Polar residues" evidence="1">
    <location>
        <begin position="425"/>
        <end position="435"/>
    </location>
</feature>
<protein>
    <submittedName>
        <fullName evidence="2 3">Uncharacterized protein</fullName>
    </submittedName>
</protein>
<feature type="region of interest" description="Disordered" evidence="1">
    <location>
        <begin position="117"/>
        <end position="197"/>
    </location>
</feature>
<dbReference type="OrthoDB" id="2500426at2759"/>
<name>A0A180GX46_PUCT1</name>
<dbReference type="AlphaFoldDB" id="A0A180GX46"/>
<evidence type="ECO:0000256" key="1">
    <source>
        <dbReference type="SAM" id="MobiDB-lite"/>
    </source>
</evidence>
<reference evidence="3" key="4">
    <citation type="submission" date="2025-05" db="UniProtKB">
        <authorList>
            <consortium name="EnsemblFungi"/>
        </authorList>
    </citation>
    <scope>IDENTIFICATION</scope>
    <source>
        <strain evidence="3">isolate 1-1 / race 1 (BBBD)</strain>
    </source>
</reference>
<evidence type="ECO:0000313" key="2">
    <source>
        <dbReference type="EMBL" id="OAV97396.1"/>
    </source>
</evidence>
<feature type="compositionally biased region" description="Low complexity" evidence="1">
    <location>
        <begin position="400"/>
        <end position="412"/>
    </location>
</feature>
<sequence length="511" mass="55240">MSPSNLSAIPNRPYRVSSRAALTSPSLPLGPNGNASTNRVPPLPHDQYPLRTMASQRSIDAPRHDFTSRTQHLPVQASLAQTDHPTAGPQLPQLLSTKPTASGGVYKKLKNVKSFFRRQAAQSDDDCDSYDTGRGADPSTNSEPGYRSSSSHRPRVARPSPTTDTASLDSVRAAPSLAPSESFVRPRASSSKSRPLGIRNDLIKQFHHDPHYLEFASNPPPLPPTPPSSSTCSSHEDFTPTRSNHGPIMAQKSFDLAVDALPPGSKQVTPKPSFSAPRVTTVSEAYARRAALQHLNAEQSKNASDNARSECDALTKGRRSPSSYSVASSANQSEKDGETSVFGDDTNADIGRSMYDRSIDDLTTESFEINVAQELKPTTACKLVLSEPGHSLLAVRTGASSAGSSVRSSLSGFTNSGSNRDEYTSPCSTNSSLPSPQLPLDEEYINIHQIRQVLKGLQSLLEKIDPQARDARDPLNGTPSDHRPPSSSTCNPNFRINHVEFLRMIKAELDR</sequence>
<dbReference type="EnsemblFungi" id="PTTG_00133-t43_1">
    <property type="protein sequence ID" value="PTTG_00133-t43_1-p1"/>
    <property type="gene ID" value="PTTG_00133"/>
</dbReference>
<feature type="compositionally biased region" description="Polar residues" evidence="1">
    <location>
        <begin position="296"/>
        <end position="306"/>
    </location>
</feature>
<feature type="compositionally biased region" description="Polar residues" evidence="1">
    <location>
        <begin position="138"/>
        <end position="149"/>
    </location>
</feature>
<keyword evidence="4" id="KW-1185">Reference proteome</keyword>
<organism evidence="2">
    <name type="scientific">Puccinia triticina (isolate 1-1 / race 1 (BBBD))</name>
    <name type="common">Brown leaf rust fungus</name>
    <dbReference type="NCBI Taxonomy" id="630390"/>
    <lineage>
        <taxon>Eukaryota</taxon>
        <taxon>Fungi</taxon>
        <taxon>Dikarya</taxon>
        <taxon>Basidiomycota</taxon>
        <taxon>Pucciniomycotina</taxon>
        <taxon>Pucciniomycetes</taxon>
        <taxon>Pucciniales</taxon>
        <taxon>Pucciniaceae</taxon>
        <taxon>Puccinia</taxon>
    </lineage>
</organism>
<gene>
    <name evidence="2" type="ORF">PTTG_00133</name>
</gene>
<feature type="region of interest" description="Disordered" evidence="1">
    <location>
        <begin position="212"/>
        <end position="247"/>
    </location>
</feature>
<reference evidence="3 4" key="3">
    <citation type="journal article" date="2017" name="G3 (Bethesda)">
        <title>Comparative analysis highlights variable genome content of wheat rusts and divergence of the mating loci.</title>
        <authorList>
            <person name="Cuomo C.A."/>
            <person name="Bakkeren G."/>
            <person name="Khalil H.B."/>
            <person name="Panwar V."/>
            <person name="Joly D."/>
            <person name="Linning R."/>
            <person name="Sakthikumar S."/>
            <person name="Song X."/>
            <person name="Adiconis X."/>
            <person name="Fan L."/>
            <person name="Goldberg J.M."/>
            <person name="Levin J.Z."/>
            <person name="Young S."/>
            <person name="Zeng Q."/>
            <person name="Anikster Y."/>
            <person name="Bruce M."/>
            <person name="Wang M."/>
            <person name="Yin C."/>
            <person name="McCallum B."/>
            <person name="Szabo L.J."/>
            <person name="Hulbert S."/>
            <person name="Chen X."/>
            <person name="Fellers J.P."/>
        </authorList>
    </citation>
    <scope>NUCLEOTIDE SEQUENCE</scope>
    <source>
        <strain evidence="3">isolate 1-1 / race 1 (BBBD)</strain>
        <strain evidence="4">Isolate 1-1 / race 1 (BBBD)</strain>
    </source>
</reference>
<feature type="region of interest" description="Disordered" evidence="1">
    <location>
        <begin position="1"/>
        <end position="102"/>
    </location>
</feature>
<reference evidence="2" key="1">
    <citation type="submission" date="2009-11" db="EMBL/GenBank/DDBJ databases">
        <authorList>
            <consortium name="The Broad Institute Genome Sequencing Platform"/>
            <person name="Ward D."/>
            <person name="Feldgarden M."/>
            <person name="Earl A."/>
            <person name="Young S.K."/>
            <person name="Zeng Q."/>
            <person name="Koehrsen M."/>
            <person name="Alvarado L."/>
            <person name="Berlin A."/>
            <person name="Bochicchio J."/>
            <person name="Borenstein D."/>
            <person name="Chapman S.B."/>
            <person name="Chen Z."/>
            <person name="Engels R."/>
            <person name="Freedman E."/>
            <person name="Gellesch M."/>
            <person name="Goldberg J."/>
            <person name="Griggs A."/>
            <person name="Gujja S."/>
            <person name="Heilman E."/>
            <person name="Heiman D."/>
            <person name="Hepburn T."/>
            <person name="Howarth C."/>
            <person name="Jen D."/>
            <person name="Larson L."/>
            <person name="Lewis B."/>
            <person name="Mehta T."/>
            <person name="Park D."/>
            <person name="Pearson M."/>
            <person name="Roberts A."/>
            <person name="Saif S."/>
            <person name="Shea T."/>
            <person name="Shenoy N."/>
            <person name="Sisk P."/>
            <person name="Stolte C."/>
            <person name="Sykes S."/>
            <person name="Thomson T."/>
            <person name="Walk T."/>
            <person name="White J."/>
            <person name="Yandava C."/>
            <person name="Izard J."/>
            <person name="Baranova O.V."/>
            <person name="Blanton J.M."/>
            <person name="Tanner A.C."/>
            <person name="Dewhirst F.E."/>
            <person name="Haas B."/>
            <person name="Nusbaum C."/>
            <person name="Birren B."/>
        </authorList>
    </citation>
    <scope>NUCLEOTIDE SEQUENCE [LARGE SCALE GENOMIC DNA]</scope>
    <source>
        <strain evidence="2">1-1 BBBD Race 1</strain>
    </source>
</reference>
<feature type="region of interest" description="Disordered" evidence="1">
    <location>
        <begin position="400"/>
        <end position="437"/>
    </location>
</feature>
<reference evidence="2" key="2">
    <citation type="submission" date="2016-05" db="EMBL/GenBank/DDBJ databases">
        <title>Comparative analysis highlights variable genome content of wheat rusts and divergence of the mating loci.</title>
        <authorList>
            <person name="Cuomo C.A."/>
            <person name="Bakkeren G."/>
            <person name="Szabo L."/>
            <person name="Khalil H."/>
            <person name="Joly D."/>
            <person name="Goldberg J."/>
            <person name="Young S."/>
            <person name="Zeng Q."/>
            <person name="Fellers J."/>
        </authorList>
    </citation>
    <scope>NUCLEOTIDE SEQUENCE [LARGE SCALE GENOMIC DNA]</scope>
    <source>
        <strain evidence="2">1-1 BBBD Race 1</strain>
    </source>
</reference>